<organism evidence="1 2">
    <name type="scientific">Geobacillus genomosp. 3</name>
    <dbReference type="NCBI Taxonomy" id="1921421"/>
    <lineage>
        <taxon>Bacteria</taxon>
        <taxon>Bacillati</taxon>
        <taxon>Bacillota</taxon>
        <taxon>Bacilli</taxon>
        <taxon>Bacillales</taxon>
        <taxon>Anoxybacillaceae</taxon>
        <taxon>Geobacillus</taxon>
    </lineage>
</organism>
<dbReference type="STRING" id="1921421.M493_08755"/>
<reference evidence="1 2" key="1">
    <citation type="journal article" date="2014" name="Genome Announc.">
        <title>Complete Genome Sequence of the Thermophilic Polychlorinated Biphenyl Degrader Geobacillus sp. Strain JF8 (NBRC 109937).</title>
        <authorList>
            <person name="Shintani M."/>
            <person name="Ohtsubo Y."/>
            <person name="Fukuda K."/>
            <person name="Hosoyama A."/>
            <person name="Ohji S."/>
            <person name="Yamazoe A."/>
            <person name="Fujita N."/>
            <person name="Nagata Y."/>
            <person name="Tsuda M."/>
            <person name="Hatta T."/>
            <person name="Kimbara K."/>
        </authorList>
    </citation>
    <scope>NUCLEOTIDE SEQUENCE [LARGE SCALE GENOMIC DNA]</scope>
    <source>
        <strain evidence="1 2">JF8</strain>
    </source>
</reference>
<name>S6A207_GEOG3</name>
<keyword evidence="2" id="KW-1185">Reference proteome</keyword>
<accession>S6A207</accession>
<dbReference type="EMBL" id="CP006254">
    <property type="protein sequence ID" value="AGT32026.1"/>
    <property type="molecule type" value="Genomic_DNA"/>
</dbReference>
<protein>
    <submittedName>
        <fullName evidence="1">Uncharacterized protein</fullName>
    </submittedName>
</protein>
<dbReference type="HOGENOM" id="CLU_3136093_0_0_9"/>
<dbReference type="PATRIC" id="fig|1345697.3.peg.1679"/>
<proteinExistence type="predicted"/>
<dbReference type="AlphaFoldDB" id="S6A207"/>
<sequence length="49" mass="5295">MMRHETVLSAFRLIRKKEVVAVEGETDFVQGAASLHAQSGDAAAARLLI</sequence>
<dbReference type="Proteomes" id="UP000015500">
    <property type="component" value="Chromosome"/>
</dbReference>
<evidence type="ECO:0000313" key="1">
    <source>
        <dbReference type="EMBL" id="AGT32026.1"/>
    </source>
</evidence>
<dbReference type="KEGG" id="gjf:M493_08755"/>
<gene>
    <name evidence="1" type="ORF">M493_08755</name>
</gene>
<evidence type="ECO:0000313" key="2">
    <source>
        <dbReference type="Proteomes" id="UP000015500"/>
    </source>
</evidence>